<dbReference type="Proteomes" id="UP001375240">
    <property type="component" value="Unassembled WGS sequence"/>
</dbReference>
<keyword evidence="2" id="KW-1185">Reference proteome</keyword>
<evidence type="ECO:0000313" key="1">
    <source>
        <dbReference type="EMBL" id="KAK6340556.1"/>
    </source>
</evidence>
<organism evidence="1 2">
    <name type="scientific">Orbilia brochopaga</name>
    <dbReference type="NCBI Taxonomy" id="3140254"/>
    <lineage>
        <taxon>Eukaryota</taxon>
        <taxon>Fungi</taxon>
        <taxon>Dikarya</taxon>
        <taxon>Ascomycota</taxon>
        <taxon>Pezizomycotina</taxon>
        <taxon>Orbiliomycetes</taxon>
        <taxon>Orbiliales</taxon>
        <taxon>Orbiliaceae</taxon>
        <taxon>Orbilia</taxon>
    </lineage>
</organism>
<sequence>MSQLPSSSGCIPPAFPATAMSLAPVHIFTGEPGSCARAFLHEVAAASLLYHAVAQTDGIIPDIITRHYGTISSKGIMDDTWKRMFHQHLSPRVKREFWEKLESGATELDIEKAFLAKYKDKRPLSDTWLPNRLGNITQQRPDGTKKPLAEFLRYCDLVEADLPESYHALFYGFVLAELQDQRDLVRQWWQEEKDEAKLNWETLKHFILTANLTGTKGLEPEMEEYLFGASG</sequence>
<reference evidence="1 2" key="1">
    <citation type="submission" date="2019-10" db="EMBL/GenBank/DDBJ databases">
        <authorList>
            <person name="Palmer J.M."/>
        </authorList>
    </citation>
    <scope>NUCLEOTIDE SEQUENCE [LARGE SCALE GENOMIC DNA]</scope>
    <source>
        <strain evidence="1 2">TWF696</strain>
    </source>
</reference>
<dbReference type="EMBL" id="JAVHNQ010000008">
    <property type="protein sequence ID" value="KAK6340556.1"/>
    <property type="molecule type" value="Genomic_DNA"/>
</dbReference>
<protein>
    <submittedName>
        <fullName evidence="1">Uncharacterized protein</fullName>
    </submittedName>
</protein>
<name>A0AAV9UHK4_9PEZI</name>
<dbReference type="AlphaFoldDB" id="A0AAV9UHK4"/>
<evidence type="ECO:0000313" key="2">
    <source>
        <dbReference type="Proteomes" id="UP001375240"/>
    </source>
</evidence>
<accession>A0AAV9UHK4</accession>
<proteinExistence type="predicted"/>
<comment type="caution">
    <text evidence="1">The sequence shown here is derived from an EMBL/GenBank/DDBJ whole genome shotgun (WGS) entry which is preliminary data.</text>
</comment>
<gene>
    <name evidence="1" type="ORF">TWF696_008883</name>
</gene>